<feature type="transmembrane region" description="Helical" evidence="9">
    <location>
        <begin position="12"/>
        <end position="33"/>
    </location>
</feature>
<dbReference type="PANTHER" id="PTHR12804">
    <property type="entry name" value="MICROSOMAL SIGNAL PEPTIDASE 23 KD SUBUNIT SPC22/23"/>
    <property type="match status" value="1"/>
</dbReference>
<evidence type="ECO:0000256" key="2">
    <source>
        <dbReference type="ARBA" id="ARBA00009289"/>
    </source>
</evidence>
<evidence type="ECO:0000313" key="10">
    <source>
        <dbReference type="EMBL" id="CAI2382699.1"/>
    </source>
</evidence>
<organism evidence="10 11">
    <name type="scientific">Euplotes crassus</name>
    <dbReference type="NCBI Taxonomy" id="5936"/>
    <lineage>
        <taxon>Eukaryota</taxon>
        <taxon>Sar</taxon>
        <taxon>Alveolata</taxon>
        <taxon>Ciliophora</taxon>
        <taxon>Intramacronucleata</taxon>
        <taxon>Spirotrichea</taxon>
        <taxon>Hypotrichia</taxon>
        <taxon>Euplotida</taxon>
        <taxon>Euplotidae</taxon>
        <taxon>Moneuplotes</taxon>
    </lineage>
</organism>
<comment type="caution">
    <text evidence="10">The sequence shown here is derived from an EMBL/GenBank/DDBJ whole genome shotgun (WGS) entry which is preliminary data.</text>
</comment>
<gene>
    <name evidence="10" type="ORF">ECRASSUSDP1_LOCUS24180</name>
</gene>
<dbReference type="GO" id="GO:0006465">
    <property type="term" value="P:signal peptide processing"/>
    <property type="evidence" value="ECO:0007669"/>
    <property type="project" value="InterPro"/>
</dbReference>
<keyword evidence="6 9" id="KW-1133">Transmembrane helix</keyword>
<dbReference type="Pfam" id="PF04573">
    <property type="entry name" value="SPC22"/>
    <property type="match status" value="1"/>
</dbReference>
<evidence type="ECO:0000256" key="1">
    <source>
        <dbReference type="ARBA" id="ARBA00004648"/>
    </source>
</evidence>
<evidence type="ECO:0000256" key="7">
    <source>
        <dbReference type="ARBA" id="ARBA00023136"/>
    </source>
</evidence>
<comment type="similarity">
    <text evidence="2">Belongs to the SPCS3 family.</text>
</comment>
<keyword evidence="7 9" id="KW-0472">Membrane</keyword>
<dbReference type="PANTHER" id="PTHR12804:SF0">
    <property type="entry name" value="SIGNAL PEPTIDASE COMPLEX SUBUNIT 3"/>
    <property type="match status" value="1"/>
</dbReference>
<keyword evidence="11" id="KW-1185">Reference proteome</keyword>
<dbReference type="EMBL" id="CAMPGE010024886">
    <property type="protein sequence ID" value="CAI2382699.1"/>
    <property type="molecule type" value="Genomic_DNA"/>
</dbReference>
<dbReference type="GO" id="GO:0005787">
    <property type="term" value="C:signal peptidase complex"/>
    <property type="evidence" value="ECO:0007669"/>
    <property type="project" value="InterPro"/>
</dbReference>
<keyword evidence="4" id="KW-0256">Endoplasmic reticulum</keyword>
<sequence>MHSIFKRYSKILSLTIICLAFLCVFNWITGVLLRKSLSVEFELEQVYLFGKHRYFDEEIAKFSFNLKTDLSKHYNWNIDRIIPSLNIKFNSNDGRKNEITVWDDLITRKDFSHHIINLKSQKSKYFLTDVNKELRNKTVTVLFNLSFMPIIGFVHKQTLEVGSFTLPLSYIPHHKIKH</sequence>
<dbReference type="Proteomes" id="UP001295684">
    <property type="component" value="Unassembled WGS sequence"/>
</dbReference>
<dbReference type="AlphaFoldDB" id="A0AAD2D637"/>
<proteinExistence type="inferred from homology"/>
<dbReference type="GO" id="GO:0045047">
    <property type="term" value="P:protein targeting to ER"/>
    <property type="evidence" value="ECO:0007669"/>
    <property type="project" value="TreeGrafter"/>
</dbReference>
<reference evidence="10" key="1">
    <citation type="submission" date="2023-07" db="EMBL/GenBank/DDBJ databases">
        <authorList>
            <consortium name="AG Swart"/>
            <person name="Singh M."/>
            <person name="Singh A."/>
            <person name="Seah K."/>
            <person name="Emmerich C."/>
        </authorList>
    </citation>
    <scope>NUCLEOTIDE SEQUENCE</scope>
    <source>
        <strain evidence="10">DP1</strain>
    </source>
</reference>
<dbReference type="InterPro" id="IPR007653">
    <property type="entry name" value="SPC3"/>
</dbReference>
<evidence type="ECO:0000256" key="3">
    <source>
        <dbReference type="ARBA" id="ARBA00022692"/>
    </source>
</evidence>
<protein>
    <recommendedName>
        <fullName evidence="8">Signal peptidase complex subunit 3</fullName>
    </recommendedName>
</protein>
<evidence type="ECO:0000256" key="6">
    <source>
        <dbReference type="ARBA" id="ARBA00022989"/>
    </source>
</evidence>
<evidence type="ECO:0000313" key="11">
    <source>
        <dbReference type="Proteomes" id="UP001295684"/>
    </source>
</evidence>
<dbReference type="PIRSF" id="PIRSF016089">
    <property type="entry name" value="SPC22"/>
    <property type="match status" value="1"/>
</dbReference>
<evidence type="ECO:0000256" key="9">
    <source>
        <dbReference type="SAM" id="Phobius"/>
    </source>
</evidence>
<name>A0AAD2D637_EUPCR</name>
<evidence type="ECO:0000256" key="4">
    <source>
        <dbReference type="ARBA" id="ARBA00022824"/>
    </source>
</evidence>
<evidence type="ECO:0000256" key="5">
    <source>
        <dbReference type="ARBA" id="ARBA00022968"/>
    </source>
</evidence>
<keyword evidence="3 9" id="KW-0812">Transmembrane</keyword>
<comment type="subcellular location">
    <subcellularLocation>
        <location evidence="1">Endoplasmic reticulum membrane</location>
        <topology evidence="1">Single-pass type II membrane protein</topology>
    </subcellularLocation>
</comment>
<evidence type="ECO:0000256" key="8">
    <source>
        <dbReference type="ARBA" id="ARBA00029556"/>
    </source>
</evidence>
<keyword evidence="5" id="KW-0735">Signal-anchor</keyword>
<accession>A0AAD2D637</accession>